<dbReference type="AlphaFoldDB" id="A0A0E9R0W7"/>
<organism evidence="1">
    <name type="scientific">Anguilla anguilla</name>
    <name type="common">European freshwater eel</name>
    <name type="synonym">Muraena anguilla</name>
    <dbReference type="NCBI Taxonomy" id="7936"/>
    <lineage>
        <taxon>Eukaryota</taxon>
        <taxon>Metazoa</taxon>
        <taxon>Chordata</taxon>
        <taxon>Craniata</taxon>
        <taxon>Vertebrata</taxon>
        <taxon>Euteleostomi</taxon>
        <taxon>Actinopterygii</taxon>
        <taxon>Neopterygii</taxon>
        <taxon>Teleostei</taxon>
        <taxon>Anguilliformes</taxon>
        <taxon>Anguillidae</taxon>
        <taxon>Anguilla</taxon>
    </lineage>
</organism>
<accession>A0A0E9R0W7</accession>
<sequence>MSHVVFTALKHHLKTAFLFFKTKIKMLIGVSEMAC</sequence>
<name>A0A0E9R0W7_ANGAN</name>
<dbReference type="EMBL" id="GBXM01085838">
    <property type="protein sequence ID" value="JAH22739.1"/>
    <property type="molecule type" value="Transcribed_RNA"/>
</dbReference>
<proteinExistence type="predicted"/>
<protein>
    <submittedName>
        <fullName evidence="1">Uncharacterized protein</fullName>
    </submittedName>
</protein>
<reference evidence="1" key="2">
    <citation type="journal article" date="2015" name="Fish Shellfish Immunol.">
        <title>Early steps in the European eel (Anguilla anguilla)-Vibrio vulnificus interaction in the gills: Role of the RtxA13 toxin.</title>
        <authorList>
            <person name="Callol A."/>
            <person name="Pajuelo D."/>
            <person name="Ebbesson L."/>
            <person name="Teles M."/>
            <person name="MacKenzie S."/>
            <person name="Amaro C."/>
        </authorList>
    </citation>
    <scope>NUCLEOTIDE SEQUENCE</scope>
</reference>
<reference evidence="1" key="1">
    <citation type="submission" date="2014-11" db="EMBL/GenBank/DDBJ databases">
        <authorList>
            <person name="Amaro Gonzalez C."/>
        </authorList>
    </citation>
    <scope>NUCLEOTIDE SEQUENCE</scope>
</reference>
<evidence type="ECO:0000313" key="1">
    <source>
        <dbReference type="EMBL" id="JAH22739.1"/>
    </source>
</evidence>